<evidence type="ECO:0000256" key="5">
    <source>
        <dbReference type="ARBA" id="ARBA00023004"/>
    </source>
</evidence>
<dbReference type="InterPro" id="IPR000971">
    <property type="entry name" value="Globin"/>
</dbReference>
<dbReference type="Gene3D" id="1.10.490.10">
    <property type="entry name" value="Globins"/>
    <property type="match status" value="1"/>
</dbReference>
<gene>
    <name evidence="10" type="primary">LOC116297387</name>
    <name evidence="8" type="ORF">A.tenebrosa_nvec42000019</name>
</gene>
<dbReference type="RefSeq" id="XP_031561463.1">
    <property type="nucleotide sequence ID" value="XM_031705603.1"/>
</dbReference>
<dbReference type="PANTHER" id="PTHR46458">
    <property type="entry name" value="BLR2807 PROTEIN"/>
    <property type="match status" value="1"/>
</dbReference>
<accession>A0A2K9UYQ9</accession>
<keyword evidence="9" id="KW-1185">Reference proteome</keyword>
<dbReference type="SMR" id="A0A2K9UYQ9"/>
<protein>
    <submittedName>
        <fullName evidence="10">Cytoglobin-2-like</fullName>
    </submittedName>
    <submittedName>
        <fullName evidence="8">Globin-like protein</fullName>
    </submittedName>
</protein>
<dbReference type="GeneID" id="116297387"/>
<evidence type="ECO:0000313" key="8">
    <source>
        <dbReference type="EMBL" id="AUV50076.1"/>
    </source>
</evidence>
<dbReference type="OrthoDB" id="5977493at2759"/>
<reference evidence="10" key="2">
    <citation type="submission" date="2025-04" db="UniProtKB">
        <authorList>
            <consortium name="RefSeq"/>
        </authorList>
    </citation>
    <scope>IDENTIFICATION</scope>
    <source>
        <tissue evidence="10">Tentacle</tissue>
    </source>
</reference>
<dbReference type="EMBL" id="KY810197">
    <property type="protein sequence ID" value="AUV50076.1"/>
    <property type="molecule type" value="mRNA"/>
</dbReference>
<evidence type="ECO:0000256" key="4">
    <source>
        <dbReference type="ARBA" id="ARBA00022723"/>
    </source>
</evidence>
<evidence type="ECO:0000259" key="7">
    <source>
        <dbReference type="PROSITE" id="PS01033"/>
    </source>
</evidence>
<evidence type="ECO:0000256" key="6">
    <source>
        <dbReference type="RuleBase" id="RU000356"/>
    </source>
</evidence>
<dbReference type="SUPFAM" id="SSF46458">
    <property type="entry name" value="Globin-like"/>
    <property type="match status" value="1"/>
</dbReference>
<reference evidence="8" key="1">
    <citation type="submission" date="2017-03" db="EMBL/GenBank/DDBJ databases">
        <title>Evidence for a large expansion and #subfunctionalisation of globin genes in sea anemones.</title>
        <authorList>
            <person name="Smith H.L."/>
            <person name="Pavasovic A."/>
            <person name="Surm J.M."/>
            <person name="Phillips M.J."/>
            <person name="Prentis P.J."/>
        </authorList>
    </citation>
    <scope>NUCLEOTIDE SEQUENCE</scope>
</reference>
<keyword evidence="5" id="KW-0408">Iron</keyword>
<dbReference type="GO" id="GO:0019825">
    <property type="term" value="F:oxygen binding"/>
    <property type="evidence" value="ECO:0007669"/>
    <property type="project" value="InterPro"/>
</dbReference>
<keyword evidence="3 6" id="KW-0561">Oxygen transport</keyword>
<name>A0A2K9UYQ9_ACTTE</name>
<dbReference type="InterPro" id="IPR012292">
    <property type="entry name" value="Globin/Proto"/>
</dbReference>
<evidence type="ECO:0000313" key="10">
    <source>
        <dbReference type="RefSeq" id="XP_031561463.1"/>
    </source>
</evidence>
<organism evidence="8">
    <name type="scientific">Actinia tenebrosa</name>
    <name type="common">Australian red waratah sea anemone</name>
    <dbReference type="NCBI Taxonomy" id="6105"/>
    <lineage>
        <taxon>Eukaryota</taxon>
        <taxon>Metazoa</taxon>
        <taxon>Cnidaria</taxon>
        <taxon>Anthozoa</taxon>
        <taxon>Hexacorallia</taxon>
        <taxon>Actiniaria</taxon>
        <taxon>Actiniidae</taxon>
        <taxon>Actinia</taxon>
    </lineage>
</organism>
<keyword evidence="1 6" id="KW-0813">Transport</keyword>
<dbReference type="CDD" id="cd01040">
    <property type="entry name" value="Mb-like"/>
    <property type="match status" value="1"/>
</dbReference>
<dbReference type="PROSITE" id="PS01033">
    <property type="entry name" value="GLOBIN"/>
    <property type="match status" value="1"/>
</dbReference>
<dbReference type="Pfam" id="PF00042">
    <property type="entry name" value="Globin"/>
    <property type="match status" value="1"/>
</dbReference>
<dbReference type="KEGG" id="aten:116297387"/>
<dbReference type="GO" id="GO:0046872">
    <property type="term" value="F:metal ion binding"/>
    <property type="evidence" value="ECO:0007669"/>
    <property type="project" value="UniProtKB-KW"/>
</dbReference>
<feature type="domain" description="Globin" evidence="7">
    <location>
        <begin position="28"/>
        <end position="176"/>
    </location>
</feature>
<evidence type="ECO:0000313" key="9">
    <source>
        <dbReference type="Proteomes" id="UP000515163"/>
    </source>
</evidence>
<dbReference type="InterPro" id="IPR044399">
    <property type="entry name" value="Mb-like_M"/>
</dbReference>
<dbReference type="PANTHER" id="PTHR46458:SF1">
    <property type="entry name" value="GEO09476P1"/>
    <property type="match status" value="1"/>
</dbReference>
<evidence type="ECO:0000256" key="3">
    <source>
        <dbReference type="ARBA" id="ARBA00022621"/>
    </source>
</evidence>
<keyword evidence="2 6" id="KW-0349">Heme</keyword>
<dbReference type="Proteomes" id="UP000515163">
    <property type="component" value="Unplaced"/>
</dbReference>
<dbReference type="GO" id="GO:0005344">
    <property type="term" value="F:oxygen carrier activity"/>
    <property type="evidence" value="ECO:0007669"/>
    <property type="project" value="UniProtKB-KW"/>
</dbReference>
<evidence type="ECO:0000256" key="1">
    <source>
        <dbReference type="ARBA" id="ARBA00022448"/>
    </source>
</evidence>
<keyword evidence="4" id="KW-0479">Metal-binding</keyword>
<proteinExistence type="evidence at transcript level"/>
<dbReference type="GO" id="GO:0020037">
    <property type="term" value="F:heme binding"/>
    <property type="evidence" value="ECO:0007669"/>
    <property type="project" value="InterPro"/>
</dbReference>
<comment type="similarity">
    <text evidence="6">Belongs to the globin family.</text>
</comment>
<evidence type="ECO:0000256" key="2">
    <source>
        <dbReference type="ARBA" id="ARBA00022617"/>
    </source>
</evidence>
<dbReference type="InterPro" id="IPR009050">
    <property type="entry name" value="Globin-like_sf"/>
</dbReference>
<dbReference type="AlphaFoldDB" id="A0A2K9UYQ9"/>
<sequence>MGCSSSIDVNPAHRKAHIDIFKMAKSCELSYEQKYLIRETWKFLEVSKREIGISVYKRFLTMHPELKQYFTEFKNIDIGHINGTHGHPKRLLMAIDNAVTAMGDSESFSAYLVELGRRHNMPHLRPSHVHFNDLRKCFLSVIMEVLDSATFWNSEVEKAWNQLFDSIAIMMLKGLEMSEGT</sequence>
<dbReference type="InterPro" id="IPR050532">
    <property type="entry name" value="Globin-like_OT"/>
</dbReference>